<dbReference type="InterPro" id="IPR036938">
    <property type="entry name" value="PAP2/HPO_sf"/>
</dbReference>
<keyword evidence="4" id="KW-1185">Reference proteome</keyword>
<feature type="transmembrane region" description="Helical" evidence="1">
    <location>
        <begin position="7"/>
        <end position="30"/>
    </location>
</feature>
<feature type="transmembrane region" description="Helical" evidence="1">
    <location>
        <begin position="167"/>
        <end position="185"/>
    </location>
</feature>
<feature type="domain" description="Phosphatidic acid phosphatase type 2/haloperoxidase" evidence="2">
    <location>
        <begin position="82"/>
        <end position="208"/>
    </location>
</feature>
<keyword evidence="1" id="KW-0472">Membrane</keyword>
<dbReference type="InterPro" id="IPR000326">
    <property type="entry name" value="PAP2/HPO"/>
</dbReference>
<feature type="transmembrane region" description="Helical" evidence="1">
    <location>
        <begin position="50"/>
        <end position="68"/>
    </location>
</feature>
<feature type="transmembrane region" description="Helical" evidence="1">
    <location>
        <begin position="191"/>
        <end position="211"/>
    </location>
</feature>
<evidence type="ECO:0000256" key="1">
    <source>
        <dbReference type="SAM" id="Phobius"/>
    </source>
</evidence>
<evidence type="ECO:0000313" key="4">
    <source>
        <dbReference type="Proteomes" id="UP001325140"/>
    </source>
</evidence>
<dbReference type="Gene3D" id="1.20.144.10">
    <property type="entry name" value="Phosphatidic acid phosphatase type 2/haloperoxidase"/>
    <property type="match status" value="1"/>
</dbReference>
<keyword evidence="1" id="KW-0812">Transmembrane</keyword>
<dbReference type="EMBL" id="CP110343">
    <property type="protein sequence ID" value="WPX97833.1"/>
    <property type="molecule type" value="Genomic_DNA"/>
</dbReference>
<dbReference type="SMART" id="SM00014">
    <property type="entry name" value="acidPPc"/>
    <property type="match status" value="1"/>
</dbReference>
<protein>
    <submittedName>
        <fullName evidence="3">PAP2 family phosphatase</fullName>
    </submittedName>
</protein>
<dbReference type="SUPFAM" id="SSF48317">
    <property type="entry name" value="Acid phosphatase/Vanadium-dependent haloperoxidase"/>
    <property type="match status" value="1"/>
</dbReference>
<keyword evidence="1" id="KW-1133">Transmembrane helix</keyword>
<dbReference type="PANTHER" id="PTHR14969">
    <property type="entry name" value="SPHINGOSINE-1-PHOSPHATE PHOSPHOHYDROLASE"/>
    <property type="match status" value="1"/>
</dbReference>
<evidence type="ECO:0000259" key="2">
    <source>
        <dbReference type="SMART" id="SM00014"/>
    </source>
</evidence>
<dbReference type="PANTHER" id="PTHR14969:SF13">
    <property type="entry name" value="AT30094P"/>
    <property type="match status" value="1"/>
</dbReference>
<dbReference type="RefSeq" id="WP_323722482.1">
    <property type="nucleotide sequence ID" value="NZ_CP110343.1"/>
</dbReference>
<accession>A0ABZ0URQ9</accession>
<feature type="transmembrane region" description="Helical" evidence="1">
    <location>
        <begin position="80"/>
        <end position="100"/>
    </location>
</feature>
<organism evidence="3 4">
    <name type="scientific">Candidatus Fokinia crypta</name>
    <dbReference type="NCBI Taxonomy" id="1920990"/>
    <lineage>
        <taxon>Bacteria</taxon>
        <taxon>Pseudomonadati</taxon>
        <taxon>Pseudomonadota</taxon>
        <taxon>Alphaproteobacteria</taxon>
        <taxon>Rickettsiales</taxon>
        <taxon>Candidatus Midichloriaceae</taxon>
        <taxon>Candidatus Fokinia</taxon>
    </lineage>
</organism>
<dbReference type="Proteomes" id="UP001325140">
    <property type="component" value="Chromosome"/>
</dbReference>
<feature type="transmembrane region" description="Helical" evidence="1">
    <location>
        <begin position="142"/>
        <end position="160"/>
    </location>
</feature>
<dbReference type="Pfam" id="PF01569">
    <property type="entry name" value="PAP2"/>
    <property type="match status" value="1"/>
</dbReference>
<sequence>MTKFLFIAFSWGICVLIFSIFSYLDIYVSSLFYSSNGFYVTDFLSGVSEFLFICPMIAFSLLSLSFLMSNSGNYKNALKLSLSCMMIYVFCCLFVSHLGLKAVFHRPRPENILQFGGNMHFTKAFQMKGECLNRKKCSFVSTHAMTGYAFSLISAFYYNARRLRKRVIIASFIIGTASGITRIILGKHFLSDVVTSALIAYTATFMFTTFIDKKFIKHLVINEV</sequence>
<proteinExistence type="predicted"/>
<gene>
    <name evidence="3" type="ORF">Fokcrypt_00354</name>
</gene>
<evidence type="ECO:0000313" key="3">
    <source>
        <dbReference type="EMBL" id="WPX97833.1"/>
    </source>
</evidence>
<reference evidence="3" key="1">
    <citation type="submission" date="2022-10" db="EMBL/GenBank/DDBJ databases">
        <title>Host association and intracellularity evolved multiple times independently in the Rickettsiales.</title>
        <authorList>
            <person name="Castelli M."/>
            <person name="Nardi T."/>
            <person name="Gammuto L."/>
            <person name="Bellinzona G."/>
            <person name="Sabaneyeva E."/>
            <person name="Potekhin A."/>
            <person name="Serra V."/>
            <person name="Petroni G."/>
            <person name="Sassera D."/>
        </authorList>
    </citation>
    <scope>NUCLEOTIDE SEQUENCE [LARGE SCALE GENOMIC DNA]</scope>
    <source>
        <strain evidence="3">US_Bl 11III1</strain>
    </source>
</reference>
<name>A0ABZ0URQ9_9RICK</name>